<name>A0A1E3W2P9_9HYPH</name>
<evidence type="ECO:0000313" key="2">
    <source>
        <dbReference type="EMBL" id="ODS00020.1"/>
    </source>
</evidence>
<dbReference type="STRING" id="1774969.AUC69_07965"/>
<dbReference type="AlphaFoldDB" id="A0A1E3W2P9"/>
<evidence type="ECO:0000313" key="3">
    <source>
        <dbReference type="Proteomes" id="UP000094472"/>
    </source>
</evidence>
<feature type="transmembrane region" description="Helical" evidence="1">
    <location>
        <begin position="53"/>
        <end position="79"/>
    </location>
</feature>
<accession>A0A1E3W2P9</accession>
<dbReference type="EMBL" id="LPWF01000015">
    <property type="protein sequence ID" value="ODS00020.1"/>
    <property type="molecule type" value="Genomic_DNA"/>
</dbReference>
<gene>
    <name evidence="2" type="ORF">AUC69_07965</name>
</gene>
<keyword evidence="1" id="KW-1133">Transmembrane helix</keyword>
<keyword evidence="1" id="KW-0812">Transmembrane</keyword>
<proteinExistence type="predicted"/>
<feature type="transmembrane region" description="Helical" evidence="1">
    <location>
        <begin position="29"/>
        <end position="47"/>
    </location>
</feature>
<keyword evidence="3" id="KW-1185">Reference proteome</keyword>
<reference evidence="2 3" key="1">
    <citation type="journal article" date="2016" name="Environ. Microbiol.">
        <title>New Methyloceanibacter diversity from North Sea sediments includes methanotroph containing solely the soluble methane monooxygenase.</title>
        <authorList>
            <person name="Vekeman B."/>
            <person name="Kerckhof F.M."/>
            <person name="Cremers G."/>
            <person name="de Vos P."/>
            <person name="Vandamme P."/>
            <person name="Boon N."/>
            <person name="Op den Camp H.J."/>
            <person name="Heylen K."/>
        </authorList>
    </citation>
    <scope>NUCLEOTIDE SEQUENCE [LARGE SCALE GENOMIC DNA]</scope>
    <source>
        <strain evidence="2 3">R-67175</strain>
    </source>
</reference>
<dbReference type="Proteomes" id="UP000094472">
    <property type="component" value="Unassembled WGS sequence"/>
</dbReference>
<keyword evidence="1" id="KW-0472">Membrane</keyword>
<comment type="caution">
    <text evidence="2">The sequence shown here is derived from an EMBL/GenBank/DDBJ whole genome shotgun (WGS) entry which is preliminary data.</text>
</comment>
<dbReference type="RefSeq" id="WP_069441117.1">
    <property type="nucleotide sequence ID" value="NZ_LPWF01000015.1"/>
</dbReference>
<evidence type="ECO:0000256" key="1">
    <source>
        <dbReference type="SAM" id="Phobius"/>
    </source>
</evidence>
<sequence>MTASYSMDRYSTARYEVREAREAKWARRMALFFLQLLVLTVVLHRFFGLGTPAAINLIGVSMVGMLIALLIAVGSLIRIWFGGQTGAAQDFGAIVLSLMGLALPVYFLAKAVMLPALTDVQTTPADPLQFTVLAGERPKDAIP</sequence>
<feature type="transmembrane region" description="Helical" evidence="1">
    <location>
        <begin position="91"/>
        <end position="109"/>
    </location>
</feature>
<protein>
    <submittedName>
        <fullName evidence="2">Uncharacterized protein</fullName>
    </submittedName>
</protein>
<organism evidence="2 3">
    <name type="scientific">Methyloceanibacter superfactus</name>
    <dbReference type="NCBI Taxonomy" id="1774969"/>
    <lineage>
        <taxon>Bacteria</taxon>
        <taxon>Pseudomonadati</taxon>
        <taxon>Pseudomonadota</taxon>
        <taxon>Alphaproteobacteria</taxon>
        <taxon>Hyphomicrobiales</taxon>
        <taxon>Hyphomicrobiaceae</taxon>
        <taxon>Methyloceanibacter</taxon>
    </lineage>
</organism>